<dbReference type="AlphaFoldDB" id="A0A6G7BAZ6"/>
<keyword evidence="1" id="KW-0614">Plasmid</keyword>
<dbReference type="InterPro" id="IPR010106">
    <property type="entry name" value="RpnA"/>
</dbReference>
<name>A0A6G7BAZ6_9LACO</name>
<evidence type="ECO:0000313" key="2">
    <source>
        <dbReference type="Proteomes" id="UP000501676"/>
    </source>
</evidence>
<gene>
    <name evidence="1" type="ORF">G6Z83_07255</name>
</gene>
<accession>A0A6G7BAZ6</accession>
<dbReference type="Pfam" id="PF12784">
    <property type="entry name" value="PDDEXK_2"/>
    <property type="match status" value="1"/>
</dbReference>
<dbReference type="NCBIfam" id="TIGR01784">
    <property type="entry name" value="T_den_put_tspse"/>
    <property type="match status" value="1"/>
</dbReference>
<protein>
    <submittedName>
        <fullName evidence="1">Rpn family recombination-promoting nuclease/putative transposase</fullName>
    </submittedName>
</protein>
<proteinExistence type="predicted"/>
<reference evidence="1 2" key="1">
    <citation type="submission" date="2020-02" db="EMBL/GenBank/DDBJ databases">
        <title>Complete genome sequences of six Lactobacillus iners strains isolated from the human vagina.</title>
        <authorList>
            <person name="France M.T."/>
            <person name="Rutt L."/>
            <person name="Narina S."/>
            <person name="Arbaugh S."/>
            <person name="Humphrys M.S."/>
            <person name="Ma B."/>
            <person name="Hayward M.R."/>
            <person name="Relman D."/>
            <person name="Kwon D.S."/>
            <person name="Ravel J."/>
        </authorList>
    </citation>
    <scope>NUCLEOTIDE SEQUENCE [LARGE SCALE GENOMIC DNA]</scope>
    <source>
        <strain evidence="1 2">C0210C1</strain>
        <plasmid evidence="2">pc0210c1</plasmid>
    </source>
</reference>
<dbReference type="PANTHER" id="PTHR41317">
    <property type="entry name" value="PD-(D_E)XK NUCLEASE FAMILY TRANSPOSASE"/>
    <property type="match status" value="1"/>
</dbReference>
<dbReference type="EMBL" id="CP049229">
    <property type="protein sequence ID" value="QIH24509.1"/>
    <property type="molecule type" value="Genomic_DNA"/>
</dbReference>
<dbReference type="RefSeq" id="WP_164798924.1">
    <property type="nucleotide sequence ID" value="NZ_CP049224.1"/>
</dbReference>
<dbReference type="Proteomes" id="UP000501676">
    <property type="component" value="Plasmid pC0210C1"/>
</dbReference>
<organism evidence="1 2">
    <name type="scientific">Lactobacillus iners</name>
    <dbReference type="NCBI Taxonomy" id="147802"/>
    <lineage>
        <taxon>Bacteria</taxon>
        <taxon>Bacillati</taxon>
        <taxon>Bacillota</taxon>
        <taxon>Bacilli</taxon>
        <taxon>Lactobacillales</taxon>
        <taxon>Lactobacillaceae</taxon>
        <taxon>Lactobacillus</taxon>
    </lineage>
</organism>
<dbReference type="PANTHER" id="PTHR41317:SF1">
    <property type="entry name" value="PD-(D_E)XK NUCLEASE FAMILY TRANSPOSASE"/>
    <property type="match status" value="1"/>
</dbReference>
<sequence length="304" mass="34855">MSVIKTNAMNNFANADITDDIFFCRIMSEKQFALPLLQRIFPQLNIRSIEQPISQFTIKNNRKEHGVRFDVFSEAEQKYFDIEMQTTHDPTLGKRIRYYQGKMDSTFLKAGENYDLLPPTYIVFICTFDPFAEGAYKYEFSHIYDQTNHVTLKTGTHVILLNAYGTNPGSINGGLLNFLKLVAGEKATRYDPYLKQIQDKIAELKDNMQWRMIYMQEYNAIAVKERAEGIEQGITQGRAEGLKQGKAEGLKEGLKQGRKNSIALFIQNMLAQGSNEDDILKTLMIGFQLSEEEANDYLHANRVK</sequence>
<geneLocation type="plasmid" evidence="2">
    <name>pc0210c1</name>
</geneLocation>
<evidence type="ECO:0000313" key="1">
    <source>
        <dbReference type="EMBL" id="QIH24509.1"/>
    </source>
</evidence>